<dbReference type="Pfam" id="PF01765">
    <property type="entry name" value="RRF"/>
    <property type="match status" value="1"/>
</dbReference>
<feature type="region of interest" description="Disordered" evidence="7">
    <location>
        <begin position="139"/>
        <end position="158"/>
    </location>
</feature>
<dbReference type="InterPro" id="IPR023584">
    <property type="entry name" value="Ribosome_recyc_fac_dom"/>
</dbReference>
<evidence type="ECO:0000313" key="10">
    <source>
        <dbReference type="Proteomes" id="UP000010808"/>
    </source>
</evidence>
<dbReference type="CDD" id="cd00520">
    <property type="entry name" value="RRF"/>
    <property type="match status" value="1"/>
</dbReference>
<dbReference type="OrthoDB" id="9804006at2"/>
<dbReference type="GO" id="GO:0005829">
    <property type="term" value="C:cytosol"/>
    <property type="evidence" value="ECO:0007669"/>
    <property type="project" value="GOC"/>
</dbReference>
<dbReference type="KEGG" id="dhy:DESAM_22912"/>
<evidence type="ECO:0000256" key="3">
    <source>
        <dbReference type="ARBA" id="ARBA00022490"/>
    </source>
</evidence>
<evidence type="ECO:0000256" key="2">
    <source>
        <dbReference type="ARBA" id="ARBA00005912"/>
    </source>
</evidence>
<dbReference type="GO" id="GO:0002184">
    <property type="term" value="P:cytoplasmic translational termination"/>
    <property type="evidence" value="ECO:0007669"/>
    <property type="project" value="TreeGrafter"/>
</dbReference>
<dbReference type="EMBL" id="FO203522">
    <property type="protein sequence ID" value="CCO25179.1"/>
    <property type="molecule type" value="Genomic_DNA"/>
</dbReference>
<dbReference type="Gene3D" id="1.10.132.20">
    <property type="entry name" value="Ribosome-recycling factor"/>
    <property type="match status" value="1"/>
</dbReference>
<comment type="function">
    <text evidence="5 6">Responsible for the release of ribosomes from messenger RNA at the termination of protein biosynthesis. May increase the efficiency of translation by recycling ribosomes from one round of translation to another.</text>
</comment>
<dbReference type="Gene3D" id="3.30.1360.40">
    <property type="match status" value="1"/>
</dbReference>
<accession>L0REI7</accession>
<evidence type="ECO:0000313" key="9">
    <source>
        <dbReference type="EMBL" id="CCO25179.1"/>
    </source>
</evidence>
<comment type="subcellular location">
    <subcellularLocation>
        <location evidence="1 6">Cytoplasm</location>
    </subcellularLocation>
</comment>
<evidence type="ECO:0000256" key="6">
    <source>
        <dbReference type="HAMAP-Rule" id="MF_00040"/>
    </source>
</evidence>
<feature type="domain" description="Ribosome recycling factor" evidence="8">
    <location>
        <begin position="20"/>
        <end position="183"/>
    </location>
</feature>
<dbReference type="Proteomes" id="UP000010808">
    <property type="component" value="Chromosome"/>
</dbReference>
<proteinExistence type="inferred from homology"/>
<evidence type="ECO:0000259" key="8">
    <source>
        <dbReference type="Pfam" id="PF01765"/>
    </source>
</evidence>
<dbReference type="eggNOG" id="COG0233">
    <property type="taxonomic scope" value="Bacteria"/>
</dbReference>
<dbReference type="PATRIC" id="fig|1121451.3.peg.3120"/>
<organism evidence="9 10">
    <name type="scientific">Maridesulfovibrio hydrothermalis AM13 = DSM 14728</name>
    <dbReference type="NCBI Taxonomy" id="1121451"/>
    <lineage>
        <taxon>Bacteria</taxon>
        <taxon>Pseudomonadati</taxon>
        <taxon>Thermodesulfobacteriota</taxon>
        <taxon>Desulfovibrionia</taxon>
        <taxon>Desulfovibrionales</taxon>
        <taxon>Desulfovibrionaceae</taxon>
        <taxon>Maridesulfovibrio</taxon>
    </lineage>
</organism>
<dbReference type="GO" id="GO:0043023">
    <property type="term" value="F:ribosomal large subunit binding"/>
    <property type="evidence" value="ECO:0007669"/>
    <property type="project" value="TreeGrafter"/>
</dbReference>
<dbReference type="FunFam" id="3.30.1360.40:FF:000001">
    <property type="entry name" value="Ribosome-recycling factor"/>
    <property type="match status" value="1"/>
</dbReference>
<sequence length="185" mass="20856">MISEVLADGKKRMEGALTSLESDFGKLRTGRASTSLVDQISVDYYGTPTPINQLASVSIPDSRTVAIQPWDKGAFPLIEKALMLSDLGLNPVNDGKLLRISIPLLTEERRKELVKIAKKYTEDSKVALRNVRRDMNDTLKKLEKDKEISEDEQRKAQDDVQKMTDLYVKKCDEACNAKEKEILEI</sequence>
<keyword evidence="10" id="KW-1185">Reference proteome</keyword>
<dbReference type="HOGENOM" id="CLU_073981_2_0_7"/>
<dbReference type="STRING" id="1121451.DESAM_22912"/>
<dbReference type="FunFam" id="1.10.132.20:FF:000001">
    <property type="entry name" value="Ribosome-recycling factor"/>
    <property type="match status" value="1"/>
</dbReference>
<dbReference type="SUPFAM" id="SSF55194">
    <property type="entry name" value="Ribosome recycling factor, RRF"/>
    <property type="match status" value="1"/>
</dbReference>
<evidence type="ECO:0000256" key="4">
    <source>
        <dbReference type="ARBA" id="ARBA00022917"/>
    </source>
</evidence>
<dbReference type="InterPro" id="IPR036191">
    <property type="entry name" value="RRF_sf"/>
</dbReference>
<dbReference type="HAMAP" id="MF_00040">
    <property type="entry name" value="RRF"/>
    <property type="match status" value="1"/>
</dbReference>
<evidence type="ECO:0000256" key="1">
    <source>
        <dbReference type="ARBA" id="ARBA00004496"/>
    </source>
</evidence>
<dbReference type="AlphaFoldDB" id="L0REI7"/>
<evidence type="ECO:0000256" key="7">
    <source>
        <dbReference type="SAM" id="MobiDB-lite"/>
    </source>
</evidence>
<dbReference type="PANTHER" id="PTHR20982">
    <property type="entry name" value="RIBOSOME RECYCLING FACTOR"/>
    <property type="match status" value="1"/>
</dbReference>
<dbReference type="NCBIfam" id="TIGR00496">
    <property type="entry name" value="frr"/>
    <property type="match status" value="1"/>
</dbReference>
<name>L0REI7_9BACT</name>
<comment type="similarity">
    <text evidence="2 6">Belongs to the RRF family.</text>
</comment>
<evidence type="ECO:0000256" key="5">
    <source>
        <dbReference type="ARBA" id="ARBA00025050"/>
    </source>
</evidence>
<dbReference type="InterPro" id="IPR002661">
    <property type="entry name" value="Ribosome_recyc_fac"/>
</dbReference>
<protein>
    <recommendedName>
        <fullName evidence="6">Ribosome-recycling factor</fullName>
        <shortName evidence="6">RRF</shortName>
    </recommendedName>
    <alternativeName>
        <fullName evidence="6">Ribosome-releasing factor</fullName>
    </alternativeName>
</protein>
<reference evidence="9 10" key="1">
    <citation type="submission" date="2012-10" db="EMBL/GenBank/DDBJ databases">
        <authorList>
            <person name="Genoscope - CEA"/>
        </authorList>
    </citation>
    <scope>NUCLEOTIDE SEQUENCE [LARGE SCALE GENOMIC DNA]</scope>
    <source>
        <strain evidence="10">AM13 / DSM 14728</strain>
    </source>
</reference>
<dbReference type="RefSeq" id="WP_015337777.1">
    <property type="nucleotide sequence ID" value="NC_020055.1"/>
</dbReference>
<dbReference type="PANTHER" id="PTHR20982:SF3">
    <property type="entry name" value="MITOCHONDRIAL RIBOSOME RECYCLING FACTOR PSEUDO 1"/>
    <property type="match status" value="1"/>
</dbReference>
<gene>
    <name evidence="6 9" type="primary">frr</name>
    <name evidence="9" type="ORF">DESAM_22912</name>
</gene>
<keyword evidence="3 6" id="KW-0963">Cytoplasm</keyword>
<keyword evidence="4 6" id="KW-0648">Protein biosynthesis</keyword>